<dbReference type="PROSITE" id="PS00113">
    <property type="entry name" value="ADENYLATE_KINASE"/>
    <property type="match status" value="1"/>
</dbReference>
<dbReference type="AlphaFoldDB" id="A0A1G2HZI6"/>
<evidence type="ECO:0000313" key="5">
    <source>
        <dbReference type="EMBL" id="OGZ67954.1"/>
    </source>
</evidence>
<accession>A0A1G2HZI6</accession>
<dbReference type="InterPro" id="IPR027417">
    <property type="entry name" value="P-loop_NTPase"/>
</dbReference>
<evidence type="ECO:0008006" key="7">
    <source>
        <dbReference type="Google" id="ProtNLM"/>
    </source>
</evidence>
<keyword evidence="2" id="KW-0545">Nucleotide biosynthesis</keyword>
<dbReference type="PANTHER" id="PTHR23359">
    <property type="entry name" value="NUCLEOTIDE KINASE"/>
    <property type="match status" value="1"/>
</dbReference>
<dbReference type="InterPro" id="IPR000850">
    <property type="entry name" value="Adenylat/UMP-CMP_kin"/>
</dbReference>
<dbReference type="InterPro" id="IPR033690">
    <property type="entry name" value="Adenylat_kinase_CS"/>
</dbReference>
<proteinExistence type="predicted"/>
<dbReference type="EMBL" id="MHOT01000026">
    <property type="protein sequence ID" value="OGZ67954.1"/>
    <property type="molecule type" value="Genomic_DNA"/>
</dbReference>
<comment type="caution">
    <text evidence="5">The sequence shown here is derived from an EMBL/GenBank/DDBJ whole genome shotgun (WGS) entry which is preliminary data.</text>
</comment>
<organism evidence="5 6">
    <name type="scientific">Candidatus Staskawiczbacteria bacterium RIFCSPHIGHO2_02_FULL_42_22</name>
    <dbReference type="NCBI Taxonomy" id="1802207"/>
    <lineage>
        <taxon>Bacteria</taxon>
        <taxon>Candidatus Staskawicziibacteriota</taxon>
    </lineage>
</organism>
<evidence type="ECO:0000256" key="3">
    <source>
        <dbReference type="ARBA" id="ARBA00022741"/>
    </source>
</evidence>
<evidence type="ECO:0000313" key="6">
    <source>
        <dbReference type="Proteomes" id="UP000178820"/>
    </source>
</evidence>
<dbReference type="Gene3D" id="3.40.50.300">
    <property type="entry name" value="P-loop containing nucleotide triphosphate hydrolases"/>
    <property type="match status" value="1"/>
</dbReference>
<dbReference type="GO" id="GO:0009165">
    <property type="term" value="P:nucleotide biosynthetic process"/>
    <property type="evidence" value="ECO:0007669"/>
    <property type="project" value="UniProtKB-KW"/>
</dbReference>
<dbReference type="GO" id="GO:0005524">
    <property type="term" value="F:ATP binding"/>
    <property type="evidence" value="ECO:0007669"/>
    <property type="project" value="InterPro"/>
</dbReference>
<name>A0A1G2HZI6_9BACT</name>
<dbReference type="STRING" id="1802207.A3D44_01550"/>
<dbReference type="GO" id="GO:0019205">
    <property type="term" value="F:nucleobase-containing compound kinase activity"/>
    <property type="evidence" value="ECO:0007669"/>
    <property type="project" value="InterPro"/>
</dbReference>
<protein>
    <recommendedName>
        <fullName evidence="7">Adenylate kinase</fullName>
    </recommendedName>
</protein>
<keyword evidence="1" id="KW-0808">Transferase</keyword>
<reference evidence="5 6" key="1">
    <citation type="journal article" date="2016" name="Nat. Commun.">
        <title>Thousands of microbial genomes shed light on interconnected biogeochemical processes in an aquifer system.</title>
        <authorList>
            <person name="Anantharaman K."/>
            <person name="Brown C.T."/>
            <person name="Hug L.A."/>
            <person name="Sharon I."/>
            <person name="Castelle C.J."/>
            <person name="Probst A.J."/>
            <person name="Thomas B.C."/>
            <person name="Singh A."/>
            <person name="Wilkins M.J."/>
            <person name="Karaoz U."/>
            <person name="Brodie E.L."/>
            <person name="Williams K.H."/>
            <person name="Hubbard S.S."/>
            <person name="Banfield J.F."/>
        </authorList>
    </citation>
    <scope>NUCLEOTIDE SEQUENCE [LARGE SCALE GENOMIC DNA]</scope>
</reference>
<keyword evidence="3" id="KW-0547">Nucleotide-binding</keyword>
<evidence type="ECO:0000256" key="4">
    <source>
        <dbReference type="ARBA" id="ARBA00022777"/>
    </source>
</evidence>
<dbReference type="Pfam" id="PF00406">
    <property type="entry name" value="ADK"/>
    <property type="match status" value="1"/>
</dbReference>
<evidence type="ECO:0000256" key="2">
    <source>
        <dbReference type="ARBA" id="ARBA00022727"/>
    </source>
</evidence>
<gene>
    <name evidence="5" type="ORF">A3D44_01550</name>
</gene>
<dbReference type="SUPFAM" id="SSF52540">
    <property type="entry name" value="P-loop containing nucleoside triphosphate hydrolases"/>
    <property type="match status" value="1"/>
</dbReference>
<keyword evidence="4" id="KW-0418">Kinase</keyword>
<evidence type="ECO:0000256" key="1">
    <source>
        <dbReference type="ARBA" id="ARBA00022679"/>
    </source>
</evidence>
<dbReference type="Proteomes" id="UP000178820">
    <property type="component" value="Unassembled WGS sequence"/>
</dbReference>
<sequence>MKDIEFPIFSTKTSEGKTFDLTDANRRREYFEYKAGPEIKKLQDYLKNNTFIVYLLGKKSSGKGTYSKMFKEIISPERVEHLSVGDLIRSFDEVLKDPVKKQELVEFLQKKYRGPKPLPELITAMEERSTKVLLPSELILALVEKEITRLGKKAIFIDGFPRDVDQVSYSLFFKHLVDYRNDPDIFVLIDVPTNIIDERIKYRVICPQCNTSRNVKLLPTKNVQYDKEKNQFYLMCDNPACLPAEALAKEGAGPRMVTKEGDLQGIEPIRSRLEKDELLMSQIQAMHGISKILLRNSIPKEKTTEFADDYEITPEYHYTFNESSGKVEVLQKSWEVLDDQGVASNSLMPPPVVVSLIKQLVGVLEL</sequence>